<dbReference type="InterPro" id="IPR018774">
    <property type="entry name" value="Phage_Mu_GpT"/>
</dbReference>
<dbReference type="Pfam" id="PF10124">
    <property type="entry name" value="Mu-like_gpT"/>
    <property type="match status" value="1"/>
</dbReference>
<sequence>MIINGANLAALRTGFSTLFKKGLGQTSSQYKKFATVVPSTTKEQKYGWLGKIPSVREWIGARVVQNLSQSDYAIKEKKWELTIGVDRDDIETDNIGVYSPMFEEMGQSTGSKWDELVFSMYKLGFELLCYDGQFFFDTDHPVLAADGTVLSIANTDGGNGPAWFLIDNSRAIKPVILQQRKDFKFVSKDAETDDNVFGLNEYLYGADARANAGYGFWQFAWGSRQPLTPDNYEKARVALMEMKGDYGRALGIRPDTLLVPPRLERAANKILKNEKGPNGEDNEFQGTATVEVIPWLA</sequence>
<dbReference type="RefSeq" id="WP_197939209.1">
    <property type="nucleotide sequence ID" value="NZ_CP065713.1"/>
</dbReference>
<feature type="domain" description="Bacteriophage Mu GpT" evidence="1">
    <location>
        <begin position="8"/>
        <end position="296"/>
    </location>
</feature>
<gene>
    <name evidence="2" type="ORF">I6G38_05495</name>
</gene>
<accession>A0A7T3ABN7</accession>
<evidence type="ECO:0000313" key="2">
    <source>
        <dbReference type="EMBL" id="QPT09710.1"/>
    </source>
</evidence>
<reference evidence="2 3" key="1">
    <citation type="submission" date="2020-12" db="EMBL/GenBank/DDBJ databases">
        <title>FDA dAtabase for Regulatory Grade micrObial Sequences (FDA-ARGOS): Supporting development and validation of Infectious Disease Dx tests.</title>
        <authorList>
            <person name="Sproer C."/>
            <person name="Gronow S."/>
            <person name="Severitt S."/>
            <person name="Schroder I."/>
            <person name="Tallon L."/>
            <person name="Sadzewicz L."/>
            <person name="Zhao X."/>
            <person name="Boylan J."/>
            <person name="Ott S."/>
            <person name="Bowen H."/>
            <person name="Vavikolanu K."/>
            <person name="Mehta A."/>
            <person name="Aluvathingal J."/>
            <person name="Nadendla S."/>
            <person name="Lowell S."/>
            <person name="Myers T."/>
            <person name="Yan Y."/>
            <person name="Sichtig H."/>
        </authorList>
    </citation>
    <scope>NUCLEOTIDE SEQUENCE [LARGE SCALE GENOMIC DNA]</scope>
    <source>
        <strain evidence="2 3">FDAARGOS_881</strain>
    </source>
</reference>
<evidence type="ECO:0000313" key="3">
    <source>
        <dbReference type="Proteomes" id="UP000594836"/>
    </source>
</evidence>
<organism evidence="2 3">
    <name type="scientific">Sphingomonas paucimobilis</name>
    <name type="common">Pseudomonas paucimobilis</name>
    <dbReference type="NCBI Taxonomy" id="13689"/>
    <lineage>
        <taxon>Bacteria</taxon>
        <taxon>Pseudomonadati</taxon>
        <taxon>Pseudomonadota</taxon>
        <taxon>Alphaproteobacteria</taxon>
        <taxon>Sphingomonadales</taxon>
        <taxon>Sphingomonadaceae</taxon>
        <taxon>Sphingomonas</taxon>
    </lineage>
</organism>
<evidence type="ECO:0000259" key="1">
    <source>
        <dbReference type="Pfam" id="PF10124"/>
    </source>
</evidence>
<name>A0A7T3ABN7_SPHPI</name>
<proteinExistence type="predicted"/>
<dbReference type="Proteomes" id="UP000594836">
    <property type="component" value="Chromosome"/>
</dbReference>
<dbReference type="AlphaFoldDB" id="A0A7T3ABN7"/>
<dbReference type="EMBL" id="CP065713">
    <property type="protein sequence ID" value="QPT09710.1"/>
    <property type="molecule type" value="Genomic_DNA"/>
</dbReference>
<protein>
    <submittedName>
        <fullName evidence="2">Mu-like prophage major head subunit gpT family protein</fullName>
    </submittedName>
</protein>